<dbReference type="InterPro" id="IPR036390">
    <property type="entry name" value="WH_DNA-bd_sf"/>
</dbReference>
<keyword evidence="1" id="KW-0805">Transcription regulation</keyword>
<dbReference type="Pfam" id="PF00392">
    <property type="entry name" value="GntR"/>
    <property type="match status" value="1"/>
</dbReference>
<name>A0A645IKU1_9ZZZZ</name>
<evidence type="ECO:0000256" key="2">
    <source>
        <dbReference type="ARBA" id="ARBA00023125"/>
    </source>
</evidence>
<dbReference type="EMBL" id="VSSQ01117438">
    <property type="protein sequence ID" value="MPN51887.1"/>
    <property type="molecule type" value="Genomic_DNA"/>
</dbReference>
<dbReference type="GO" id="GO:0003700">
    <property type="term" value="F:DNA-binding transcription factor activity"/>
    <property type="evidence" value="ECO:0007669"/>
    <property type="project" value="InterPro"/>
</dbReference>
<evidence type="ECO:0000256" key="3">
    <source>
        <dbReference type="ARBA" id="ARBA00023163"/>
    </source>
</evidence>
<dbReference type="SMART" id="SM00345">
    <property type="entry name" value="HTH_GNTR"/>
    <property type="match status" value="1"/>
</dbReference>
<evidence type="ECO:0000313" key="5">
    <source>
        <dbReference type="EMBL" id="MPN51887.1"/>
    </source>
</evidence>
<dbReference type="Gene3D" id="1.10.10.10">
    <property type="entry name" value="Winged helix-like DNA-binding domain superfamily/Winged helix DNA-binding domain"/>
    <property type="match status" value="1"/>
</dbReference>
<keyword evidence="2" id="KW-0238">DNA-binding</keyword>
<dbReference type="AlphaFoldDB" id="A0A645IKU1"/>
<accession>A0A645IKU1</accession>
<dbReference type="InterPro" id="IPR036388">
    <property type="entry name" value="WH-like_DNA-bd_sf"/>
</dbReference>
<dbReference type="InterPro" id="IPR000524">
    <property type="entry name" value="Tscrpt_reg_HTH_GntR"/>
</dbReference>
<feature type="domain" description="HTH gntR-type" evidence="4">
    <location>
        <begin position="10"/>
        <end position="78"/>
    </location>
</feature>
<proteinExistence type="predicted"/>
<protein>
    <recommendedName>
        <fullName evidence="4">HTH gntR-type domain-containing protein</fullName>
    </recommendedName>
</protein>
<evidence type="ECO:0000256" key="1">
    <source>
        <dbReference type="ARBA" id="ARBA00023015"/>
    </source>
</evidence>
<dbReference type="SUPFAM" id="SSF46785">
    <property type="entry name" value="Winged helix' DNA-binding domain"/>
    <property type="match status" value="1"/>
</dbReference>
<comment type="caution">
    <text evidence="5">The sequence shown here is derived from an EMBL/GenBank/DDBJ whole genome shotgun (WGS) entry which is preliminary data.</text>
</comment>
<dbReference type="GO" id="GO:0003677">
    <property type="term" value="F:DNA binding"/>
    <property type="evidence" value="ECO:0007669"/>
    <property type="project" value="UniProtKB-KW"/>
</dbReference>
<reference evidence="5" key="1">
    <citation type="submission" date="2019-08" db="EMBL/GenBank/DDBJ databases">
        <authorList>
            <person name="Kucharzyk K."/>
            <person name="Murdoch R.W."/>
            <person name="Higgins S."/>
            <person name="Loffler F."/>
        </authorList>
    </citation>
    <scope>NUCLEOTIDE SEQUENCE</scope>
</reference>
<dbReference type="PANTHER" id="PTHR38445:SF7">
    <property type="entry name" value="GNTR-FAMILY TRANSCRIPTIONAL REGULATOR"/>
    <property type="match status" value="1"/>
</dbReference>
<keyword evidence="3" id="KW-0804">Transcription</keyword>
<sequence length="125" mass="13398">MFVIDYTSKAPIFEQIKTQILSFVSCGALKPGDRLPSIRMISSELSINFNTVKKVFSDLERDGVIITVIGSGSFIAKGAVRNHAAIKNATAALTEAAAVAKAAGINEDEATKIINHVYKTEEGNK</sequence>
<gene>
    <name evidence="5" type="ORF">SDC9_199537</name>
</gene>
<dbReference type="PROSITE" id="PS50949">
    <property type="entry name" value="HTH_GNTR"/>
    <property type="match status" value="1"/>
</dbReference>
<evidence type="ECO:0000259" key="4">
    <source>
        <dbReference type="PROSITE" id="PS50949"/>
    </source>
</evidence>
<dbReference type="CDD" id="cd07377">
    <property type="entry name" value="WHTH_GntR"/>
    <property type="match status" value="1"/>
</dbReference>
<organism evidence="5">
    <name type="scientific">bioreactor metagenome</name>
    <dbReference type="NCBI Taxonomy" id="1076179"/>
    <lineage>
        <taxon>unclassified sequences</taxon>
        <taxon>metagenomes</taxon>
        <taxon>ecological metagenomes</taxon>
    </lineage>
</organism>
<dbReference type="PANTHER" id="PTHR38445">
    <property type="entry name" value="HTH-TYPE TRANSCRIPTIONAL REPRESSOR YTRA"/>
    <property type="match status" value="1"/>
</dbReference>